<dbReference type="Gene3D" id="2.170.150.40">
    <property type="entry name" value="Domain of unknown function (DUF427)"/>
    <property type="match status" value="1"/>
</dbReference>
<dbReference type="PANTHER" id="PTHR43058">
    <property type="entry name" value="SLR0655 PROTEIN"/>
    <property type="match status" value="1"/>
</dbReference>
<evidence type="ECO:0000313" key="3">
    <source>
        <dbReference type="Proteomes" id="UP000245680"/>
    </source>
</evidence>
<dbReference type="Pfam" id="PF04248">
    <property type="entry name" value="NTP_transf_9"/>
    <property type="match status" value="1"/>
</dbReference>
<gene>
    <name evidence="2" type="ORF">DKT77_16480</name>
</gene>
<evidence type="ECO:0000259" key="1">
    <source>
        <dbReference type="Pfam" id="PF04248"/>
    </source>
</evidence>
<sequence>MTNLPTENVQSYPRPPLLERVPHRLRVVFGGLTVADTLDGWRVCETHHPPSYYIPLGDWLPGSLLACDGGATVCEWKGRAQYHDVHAGGRVAARAAWSYPRPTPGFAPLAGCATVYPRAMDACHVGEIVVTPQPGAFYGGWVTPNLTGRIKGAPGTAHW</sequence>
<dbReference type="PANTHER" id="PTHR43058:SF1">
    <property type="entry name" value="DUF427 DOMAIN-CONTAINING PROTEIN"/>
    <property type="match status" value="1"/>
</dbReference>
<protein>
    <recommendedName>
        <fullName evidence="1">DUF427 domain-containing protein</fullName>
    </recommendedName>
</protein>
<dbReference type="AlphaFoldDB" id="A0A2V2L8J7"/>
<organism evidence="2 3">
    <name type="scientific">Meridianimarinicoccus roseus</name>
    <dbReference type="NCBI Taxonomy" id="2072018"/>
    <lineage>
        <taxon>Bacteria</taxon>
        <taxon>Pseudomonadati</taxon>
        <taxon>Pseudomonadota</taxon>
        <taxon>Alphaproteobacteria</taxon>
        <taxon>Rhodobacterales</taxon>
        <taxon>Paracoccaceae</taxon>
        <taxon>Meridianimarinicoccus</taxon>
    </lineage>
</organism>
<dbReference type="EMBL" id="QGKU01000048">
    <property type="protein sequence ID" value="PWR01710.1"/>
    <property type="molecule type" value="Genomic_DNA"/>
</dbReference>
<dbReference type="OrthoDB" id="9815163at2"/>
<keyword evidence="3" id="KW-1185">Reference proteome</keyword>
<evidence type="ECO:0000313" key="2">
    <source>
        <dbReference type="EMBL" id="PWR01710.1"/>
    </source>
</evidence>
<dbReference type="Proteomes" id="UP000245680">
    <property type="component" value="Unassembled WGS sequence"/>
</dbReference>
<dbReference type="InterPro" id="IPR038694">
    <property type="entry name" value="DUF427_sf"/>
</dbReference>
<feature type="domain" description="DUF427" evidence="1">
    <location>
        <begin position="26"/>
        <end position="117"/>
    </location>
</feature>
<dbReference type="InterPro" id="IPR007361">
    <property type="entry name" value="DUF427"/>
</dbReference>
<comment type="caution">
    <text evidence="2">The sequence shown here is derived from an EMBL/GenBank/DDBJ whole genome shotgun (WGS) entry which is preliminary data.</text>
</comment>
<reference evidence="2 3" key="1">
    <citation type="submission" date="2018-05" db="EMBL/GenBank/DDBJ databases">
        <title>Rhodobacteraceae gen. nov., sp. nov. isolated from sea water.</title>
        <authorList>
            <person name="Ren Y."/>
        </authorList>
    </citation>
    <scope>NUCLEOTIDE SEQUENCE [LARGE SCALE GENOMIC DNA]</scope>
    <source>
        <strain evidence="2 3">TG-679</strain>
    </source>
</reference>
<dbReference type="RefSeq" id="WP_109812752.1">
    <property type="nucleotide sequence ID" value="NZ_QGKU01000048.1"/>
</dbReference>
<proteinExistence type="predicted"/>
<name>A0A2V2L8J7_9RHOB</name>
<accession>A0A2V2L8J7</accession>